<evidence type="ECO:0000256" key="1">
    <source>
        <dbReference type="SAM" id="Phobius"/>
    </source>
</evidence>
<organism evidence="2 3">
    <name type="scientific">Herpetosiphon gulosus</name>
    <dbReference type="NCBI Taxonomy" id="1973496"/>
    <lineage>
        <taxon>Bacteria</taxon>
        <taxon>Bacillati</taxon>
        <taxon>Chloroflexota</taxon>
        <taxon>Chloroflexia</taxon>
        <taxon>Herpetosiphonales</taxon>
        <taxon>Herpetosiphonaceae</taxon>
        <taxon>Herpetosiphon</taxon>
    </lineage>
</organism>
<dbReference type="Proteomes" id="UP001428290">
    <property type="component" value="Unassembled WGS sequence"/>
</dbReference>
<gene>
    <name evidence="2" type="ORF">Hgul01_03050</name>
</gene>
<sequence length="212" mass="23660">MMRLLVAAFLAFMLATTGFFTFLPSAAKLTTPLVCNGGTIIPPQTITRKSKFYCEKNGQQSLINPFLLLASGVLVYTPLLYLPLLLIKPKQTTLGGKQPKPAKADIDARNQIQFARSTAATANVLDTEKGRYISSNGFRRDVEVILTLDVQRHGGSSYQAQTAWMVEELQFARIAIGNTIAVQIDADDPMVIYPSREFRHIKYSPWYTSNYF</sequence>
<keyword evidence="1" id="KW-0472">Membrane</keyword>
<dbReference type="RefSeq" id="WP_345722857.1">
    <property type="nucleotide sequence ID" value="NZ_BAABRU010000010.1"/>
</dbReference>
<accession>A0ABP9X1G7</accession>
<comment type="caution">
    <text evidence="2">The sequence shown here is derived from an EMBL/GenBank/DDBJ whole genome shotgun (WGS) entry which is preliminary data.</text>
</comment>
<keyword evidence="1" id="KW-0812">Transmembrane</keyword>
<keyword evidence="1" id="KW-1133">Transmembrane helix</keyword>
<feature type="transmembrane region" description="Helical" evidence="1">
    <location>
        <begin position="66"/>
        <end position="87"/>
    </location>
</feature>
<evidence type="ECO:0000313" key="2">
    <source>
        <dbReference type="EMBL" id="GAA5529244.1"/>
    </source>
</evidence>
<protein>
    <submittedName>
        <fullName evidence="2">Uncharacterized protein</fullName>
    </submittedName>
</protein>
<reference evidence="2 3" key="1">
    <citation type="submission" date="2024-02" db="EMBL/GenBank/DDBJ databases">
        <title>Herpetosiphon gulosus NBRC 112829.</title>
        <authorList>
            <person name="Ichikawa N."/>
            <person name="Katano-Makiyama Y."/>
            <person name="Hidaka K."/>
        </authorList>
    </citation>
    <scope>NUCLEOTIDE SEQUENCE [LARGE SCALE GENOMIC DNA]</scope>
    <source>
        <strain evidence="2 3">NBRC 112829</strain>
    </source>
</reference>
<proteinExistence type="predicted"/>
<evidence type="ECO:0000313" key="3">
    <source>
        <dbReference type="Proteomes" id="UP001428290"/>
    </source>
</evidence>
<dbReference type="EMBL" id="BAABRU010000010">
    <property type="protein sequence ID" value="GAA5529244.1"/>
    <property type="molecule type" value="Genomic_DNA"/>
</dbReference>
<name>A0ABP9X1G7_9CHLR</name>
<keyword evidence="3" id="KW-1185">Reference proteome</keyword>